<dbReference type="PROSITE" id="PS50157">
    <property type="entry name" value="ZINC_FINGER_C2H2_2"/>
    <property type="match status" value="3"/>
</dbReference>
<comment type="caution">
    <text evidence="10">The sequence shown here is derived from an EMBL/GenBank/DDBJ whole genome shotgun (WGS) entry which is preliminary data.</text>
</comment>
<evidence type="ECO:0000313" key="11">
    <source>
        <dbReference type="Proteomes" id="UP000186922"/>
    </source>
</evidence>
<dbReference type="EMBL" id="BDGG01000009">
    <property type="protein sequence ID" value="GAV02909.1"/>
    <property type="molecule type" value="Genomic_DNA"/>
</dbReference>
<keyword evidence="3" id="KW-0677">Repeat</keyword>
<feature type="region of interest" description="Disordered" evidence="8">
    <location>
        <begin position="458"/>
        <end position="486"/>
    </location>
</feature>
<keyword evidence="4 7" id="KW-0863">Zinc-finger</keyword>
<keyword evidence="2" id="KW-0479">Metal-binding</keyword>
<protein>
    <recommendedName>
        <fullName evidence="9">C2H2-type domain-containing protein</fullName>
    </recommendedName>
</protein>
<dbReference type="OrthoDB" id="3561125at2759"/>
<feature type="domain" description="C2H2-type" evidence="9">
    <location>
        <begin position="352"/>
        <end position="379"/>
    </location>
</feature>
<gene>
    <name evidence="10" type="primary">RvY_13413</name>
    <name evidence="10" type="synonym">RvY_13413.1</name>
    <name evidence="10" type="ORF">RvY_13413-1</name>
</gene>
<dbReference type="InterPro" id="IPR050888">
    <property type="entry name" value="ZnF_C2H2-type_TF"/>
</dbReference>
<evidence type="ECO:0000256" key="4">
    <source>
        <dbReference type="ARBA" id="ARBA00022771"/>
    </source>
</evidence>
<dbReference type="GO" id="GO:0005634">
    <property type="term" value="C:nucleus"/>
    <property type="evidence" value="ECO:0007669"/>
    <property type="project" value="UniProtKB-SubCell"/>
</dbReference>
<keyword evidence="5" id="KW-0862">Zinc</keyword>
<feature type="compositionally biased region" description="Basic and acidic residues" evidence="8">
    <location>
        <begin position="560"/>
        <end position="571"/>
    </location>
</feature>
<sequence length="871" mass="97273">MELQPVEDDILLDDVDEGLRRRALEVDLDLLGASPRSFSELDALPSTLSATVTGVHVSDVSSPSTSTALNFVDESGSDLAGYVPAPRIEQPLPHSRRKNATLPEPSTSGNKLPKITIINRLIKRPFGPRGLDQSKCDFSVTNREDRAYSPGICSLEVQEQEATMNESEKGTVEEEQVVERTHMDPFYDMCGLTDMPLVERRSSAVDLHLRVAMVDKPQVLMERVHLSTVKYFEDLRQERLQKKKHVLADLELSLENDEELEEVFPIDNNSGIVGSGKKVVPKGRVECSVTSASTSLASSTSSWTSPCGSKKAADRSEDAGGKVKFRFGPLLLSCVDARKGHKKMHGQRDKKFRCAHCCLSADAKYVVSKHEKIHIGEQPMDRTNEPISEADGYESSDEEVELVEKKQCRYCPQRVTPANLAWHEKQHSRQDATFHCEYCTFAHNAWLVVVQHQKVHPADAEKLPTEAKESADQSDSEDEADRPLSGTKCAHCPQMCTKGNLTKHEKMHTLGGAEYQCEHCSYSSNHVSSLRRHEVVHGLHQVKTASSNIKSTPKQSQRCRLVESDNGRESGEEGQSEGEEDEGTKEQCHYCPQVVSQSNIGRHEKLHFLQDAQFRCEQCNFGSSSRHAVTGHMKVHRISVKEQKGTPDEADDGPSCRRVKSPPKKTQNGFVEGERSDLEDQEEGTSGRTKCSYCPQLCTIPNLKRHENLHFFDEAKYECDYCSYSSDCRKSVVKHEKLHGARQTKATTNCTKSTPKNTQKSKKCSAQSAEPMDVQVKALTEKLRSALRTRLGHMAMNESAVDRRSRTQVPQGTKRPLDDKPAPSIPKIRKKSEAMLDNALSFLIPRNAPSTSKWVEDQDVIVISSDEDVLD</sequence>
<accession>A0A1D1VWB6</accession>
<evidence type="ECO:0000256" key="2">
    <source>
        <dbReference type="ARBA" id="ARBA00022723"/>
    </source>
</evidence>
<feature type="region of interest" description="Disordered" evidence="8">
    <location>
        <begin position="546"/>
        <end position="586"/>
    </location>
</feature>
<dbReference type="Proteomes" id="UP000186922">
    <property type="component" value="Unassembled WGS sequence"/>
</dbReference>
<evidence type="ECO:0000256" key="7">
    <source>
        <dbReference type="PROSITE-ProRule" id="PRU00042"/>
    </source>
</evidence>
<evidence type="ECO:0000313" key="10">
    <source>
        <dbReference type="EMBL" id="GAV02909.1"/>
    </source>
</evidence>
<name>A0A1D1VWB6_RAMVA</name>
<dbReference type="AlphaFoldDB" id="A0A1D1VWB6"/>
<feature type="region of interest" description="Disordered" evidence="8">
    <location>
        <begin position="748"/>
        <end position="769"/>
    </location>
</feature>
<dbReference type="GO" id="GO:0008270">
    <property type="term" value="F:zinc ion binding"/>
    <property type="evidence" value="ECO:0007669"/>
    <property type="project" value="UniProtKB-KW"/>
</dbReference>
<feature type="domain" description="C2H2-type" evidence="9">
    <location>
        <begin position="717"/>
        <end position="744"/>
    </location>
</feature>
<feature type="compositionally biased region" description="Basic and acidic residues" evidence="8">
    <location>
        <begin position="458"/>
        <end position="471"/>
    </location>
</feature>
<evidence type="ECO:0000256" key="1">
    <source>
        <dbReference type="ARBA" id="ARBA00004123"/>
    </source>
</evidence>
<feature type="compositionally biased region" description="Acidic residues" evidence="8">
    <location>
        <begin position="572"/>
        <end position="583"/>
    </location>
</feature>
<comment type="subcellular location">
    <subcellularLocation>
        <location evidence="1">Nucleus</location>
    </subcellularLocation>
</comment>
<organism evidence="10 11">
    <name type="scientific">Ramazzottius varieornatus</name>
    <name type="common">Water bear</name>
    <name type="synonym">Tardigrade</name>
    <dbReference type="NCBI Taxonomy" id="947166"/>
    <lineage>
        <taxon>Eukaryota</taxon>
        <taxon>Metazoa</taxon>
        <taxon>Ecdysozoa</taxon>
        <taxon>Tardigrada</taxon>
        <taxon>Eutardigrada</taxon>
        <taxon>Parachela</taxon>
        <taxon>Hypsibioidea</taxon>
        <taxon>Ramazzottiidae</taxon>
        <taxon>Ramazzottius</taxon>
    </lineage>
</organism>
<dbReference type="InterPro" id="IPR013087">
    <property type="entry name" value="Znf_C2H2_type"/>
</dbReference>
<evidence type="ECO:0000256" key="8">
    <source>
        <dbReference type="SAM" id="MobiDB-lite"/>
    </source>
</evidence>
<feature type="region of interest" description="Disordered" evidence="8">
    <location>
        <begin position="795"/>
        <end position="825"/>
    </location>
</feature>
<dbReference type="Gene3D" id="3.30.160.60">
    <property type="entry name" value="Classic Zinc Finger"/>
    <property type="match status" value="1"/>
</dbReference>
<keyword evidence="6" id="KW-0539">Nucleus</keyword>
<feature type="region of interest" description="Disordered" evidence="8">
    <location>
        <begin position="82"/>
        <end position="110"/>
    </location>
</feature>
<evidence type="ECO:0000256" key="3">
    <source>
        <dbReference type="ARBA" id="ARBA00022737"/>
    </source>
</evidence>
<reference evidence="10 11" key="1">
    <citation type="journal article" date="2016" name="Nat. Commun.">
        <title>Extremotolerant tardigrade genome and improved radiotolerance of human cultured cells by tardigrade-unique protein.</title>
        <authorList>
            <person name="Hashimoto T."/>
            <person name="Horikawa D.D."/>
            <person name="Saito Y."/>
            <person name="Kuwahara H."/>
            <person name="Kozuka-Hata H."/>
            <person name="Shin-I T."/>
            <person name="Minakuchi Y."/>
            <person name="Ohishi K."/>
            <person name="Motoyama A."/>
            <person name="Aizu T."/>
            <person name="Enomoto A."/>
            <person name="Kondo K."/>
            <person name="Tanaka S."/>
            <person name="Hara Y."/>
            <person name="Koshikawa S."/>
            <person name="Sagara H."/>
            <person name="Miura T."/>
            <person name="Yokobori S."/>
            <person name="Miyagawa K."/>
            <person name="Suzuki Y."/>
            <person name="Kubo T."/>
            <person name="Oyama M."/>
            <person name="Kohara Y."/>
            <person name="Fujiyama A."/>
            <person name="Arakawa K."/>
            <person name="Katayama T."/>
            <person name="Toyoda A."/>
            <person name="Kunieda T."/>
        </authorList>
    </citation>
    <scope>NUCLEOTIDE SEQUENCE [LARGE SCALE GENOMIC DNA]</scope>
    <source>
        <strain evidence="10 11">YOKOZUNA-1</strain>
    </source>
</reference>
<feature type="compositionally biased region" description="Polar residues" evidence="8">
    <location>
        <begin position="748"/>
        <end position="768"/>
    </location>
</feature>
<evidence type="ECO:0000256" key="5">
    <source>
        <dbReference type="ARBA" id="ARBA00022833"/>
    </source>
</evidence>
<dbReference type="SMART" id="SM00355">
    <property type="entry name" value="ZnF_C2H2"/>
    <property type="match status" value="9"/>
</dbReference>
<feature type="compositionally biased region" description="Polar residues" evidence="8">
    <location>
        <begin position="546"/>
        <end position="558"/>
    </location>
</feature>
<feature type="domain" description="C2H2-type" evidence="9">
    <location>
        <begin position="515"/>
        <end position="537"/>
    </location>
</feature>
<evidence type="ECO:0000259" key="9">
    <source>
        <dbReference type="PROSITE" id="PS50157"/>
    </source>
</evidence>
<proteinExistence type="predicted"/>
<evidence type="ECO:0000256" key="6">
    <source>
        <dbReference type="ARBA" id="ARBA00023242"/>
    </source>
</evidence>
<feature type="region of interest" description="Disordered" evidence="8">
    <location>
        <begin position="639"/>
        <end position="687"/>
    </location>
</feature>
<dbReference type="STRING" id="947166.A0A1D1VWB6"/>
<keyword evidence="11" id="KW-1185">Reference proteome</keyword>
<dbReference type="PANTHER" id="PTHR24406">
    <property type="entry name" value="TRANSCRIPTIONAL REPRESSOR CTCFL-RELATED"/>
    <property type="match status" value="1"/>
</dbReference>